<keyword evidence="2" id="KW-1185">Reference proteome</keyword>
<dbReference type="RefSeq" id="WP_107350882.1">
    <property type="nucleotide sequence ID" value="NZ_PYMH01000013.1"/>
</dbReference>
<protein>
    <submittedName>
        <fullName evidence="1">Uncharacterized protein</fullName>
    </submittedName>
</protein>
<name>A0A2T3ITT5_9GAMM</name>
<reference evidence="1 2" key="1">
    <citation type="submission" date="2018-03" db="EMBL/GenBank/DDBJ databases">
        <title>Whole genome sequencing of Histamine producing bacteria.</title>
        <authorList>
            <person name="Butler K."/>
        </authorList>
    </citation>
    <scope>NUCLEOTIDE SEQUENCE [LARGE SCALE GENOMIC DNA]</scope>
    <source>
        <strain evidence="1 2">JCM 13586</strain>
    </source>
</reference>
<proteinExistence type="predicted"/>
<dbReference type="Proteomes" id="UP000241222">
    <property type="component" value="Unassembled WGS sequence"/>
</dbReference>
<accession>A0A2T3ITT5</accession>
<organism evidence="1 2">
    <name type="scientific">Photobacterium lutimaris</name>
    <dbReference type="NCBI Taxonomy" id="388278"/>
    <lineage>
        <taxon>Bacteria</taxon>
        <taxon>Pseudomonadati</taxon>
        <taxon>Pseudomonadota</taxon>
        <taxon>Gammaproteobacteria</taxon>
        <taxon>Vibrionales</taxon>
        <taxon>Vibrionaceae</taxon>
        <taxon>Photobacterium</taxon>
    </lineage>
</organism>
<dbReference type="AlphaFoldDB" id="A0A2T3ITT5"/>
<sequence length="86" mass="10617">MNIEHKSHGDFFNQPGVKEFFERHFEEFFEKKTYEEFYIEAVNTDEEYRTDLIKRAKYYYPNEFAADFQKWLELSDPFDLTLVQPQ</sequence>
<evidence type="ECO:0000313" key="2">
    <source>
        <dbReference type="Proteomes" id="UP000241222"/>
    </source>
</evidence>
<comment type="caution">
    <text evidence="1">The sequence shown here is derived from an EMBL/GenBank/DDBJ whole genome shotgun (WGS) entry which is preliminary data.</text>
</comment>
<gene>
    <name evidence="1" type="ORF">C9I99_21445</name>
</gene>
<dbReference type="EMBL" id="PYMH01000013">
    <property type="protein sequence ID" value="PSU31751.1"/>
    <property type="molecule type" value="Genomic_DNA"/>
</dbReference>
<evidence type="ECO:0000313" key="1">
    <source>
        <dbReference type="EMBL" id="PSU31751.1"/>
    </source>
</evidence>